<evidence type="ECO:0000313" key="2">
    <source>
        <dbReference type="EMBL" id="KAF1831475.1"/>
    </source>
</evidence>
<dbReference type="AlphaFoldDB" id="A0A6A5K1F4"/>
<dbReference type="Proteomes" id="UP000800040">
    <property type="component" value="Unassembled WGS sequence"/>
</dbReference>
<evidence type="ECO:0000256" key="1">
    <source>
        <dbReference type="SAM" id="Phobius"/>
    </source>
</evidence>
<proteinExistence type="predicted"/>
<sequence>MATLQQQQQQQQQQQHVDASPSLHNIFVPCVAVALVLVLVLSCYEGRRNRGVLERRSA</sequence>
<accession>A0A6A5K1F4</accession>
<keyword evidence="1" id="KW-1133">Transmembrane helix</keyword>
<evidence type="ECO:0000313" key="3">
    <source>
        <dbReference type="Proteomes" id="UP000800040"/>
    </source>
</evidence>
<reference evidence="2" key="1">
    <citation type="submission" date="2020-01" db="EMBL/GenBank/DDBJ databases">
        <authorList>
            <consortium name="DOE Joint Genome Institute"/>
            <person name="Haridas S."/>
            <person name="Albert R."/>
            <person name="Binder M."/>
            <person name="Bloem J."/>
            <person name="Labutti K."/>
            <person name="Salamov A."/>
            <person name="Andreopoulos B."/>
            <person name="Baker S.E."/>
            <person name="Barry K."/>
            <person name="Bills G."/>
            <person name="Bluhm B.H."/>
            <person name="Cannon C."/>
            <person name="Castanera R."/>
            <person name="Culley D.E."/>
            <person name="Daum C."/>
            <person name="Ezra D."/>
            <person name="Gonzalez J.B."/>
            <person name="Henrissat B."/>
            <person name="Kuo A."/>
            <person name="Liang C."/>
            <person name="Lipzen A."/>
            <person name="Lutzoni F."/>
            <person name="Magnuson J."/>
            <person name="Mondo S."/>
            <person name="Nolan M."/>
            <person name="Ohm R."/>
            <person name="Pangilinan J."/>
            <person name="Park H.-J."/>
            <person name="Ramirez L."/>
            <person name="Alfaro M."/>
            <person name="Sun H."/>
            <person name="Tritt A."/>
            <person name="Yoshinaga Y."/>
            <person name="Zwiers L.-H."/>
            <person name="Turgeon B.G."/>
            <person name="Goodwin S.B."/>
            <person name="Spatafora J.W."/>
            <person name="Crous P.W."/>
            <person name="Grigoriev I.V."/>
        </authorList>
    </citation>
    <scope>NUCLEOTIDE SEQUENCE</scope>
    <source>
        <strain evidence="2">P77</strain>
    </source>
</reference>
<dbReference type="EMBL" id="ML975363">
    <property type="protein sequence ID" value="KAF1831475.1"/>
    <property type="molecule type" value="Genomic_DNA"/>
</dbReference>
<gene>
    <name evidence="2" type="ORF">BDW02DRAFT_572011</name>
</gene>
<feature type="transmembrane region" description="Helical" evidence="1">
    <location>
        <begin position="26"/>
        <end position="46"/>
    </location>
</feature>
<protein>
    <submittedName>
        <fullName evidence="2">Uncharacterized protein</fullName>
    </submittedName>
</protein>
<name>A0A6A5K1F4_9PLEO</name>
<keyword evidence="1" id="KW-0472">Membrane</keyword>
<keyword evidence="1" id="KW-0812">Transmembrane</keyword>
<keyword evidence="3" id="KW-1185">Reference proteome</keyword>
<organism evidence="2 3">
    <name type="scientific">Decorospora gaudefroyi</name>
    <dbReference type="NCBI Taxonomy" id="184978"/>
    <lineage>
        <taxon>Eukaryota</taxon>
        <taxon>Fungi</taxon>
        <taxon>Dikarya</taxon>
        <taxon>Ascomycota</taxon>
        <taxon>Pezizomycotina</taxon>
        <taxon>Dothideomycetes</taxon>
        <taxon>Pleosporomycetidae</taxon>
        <taxon>Pleosporales</taxon>
        <taxon>Pleosporineae</taxon>
        <taxon>Pleosporaceae</taxon>
        <taxon>Decorospora</taxon>
    </lineage>
</organism>